<dbReference type="EMBL" id="CP127526">
    <property type="protein sequence ID" value="XRI72826.1"/>
    <property type="molecule type" value="Genomic_DNA"/>
</dbReference>
<proteinExistence type="predicted"/>
<protein>
    <submittedName>
        <fullName evidence="1">Uncharacterized protein</fullName>
    </submittedName>
</protein>
<gene>
    <name evidence="1" type="ORF">HHS34_010270</name>
</gene>
<keyword evidence="2" id="KW-1185">Reference proteome</keyword>
<evidence type="ECO:0000313" key="1">
    <source>
        <dbReference type="EMBL" id="XRI72826.1"/>
    </source>
</evidence>
<name>A0ACD5HFY0_9PROT</name>
<reference evidence="1 2" key="1">
    <citation type="journal article" date="2021" name="ISME J.">
        <title>Genomic evolution of the class Acidithiobacillia: deep-branching Proteobacteria living in extreme acidic conditions.</title>
        <authorList>
            <person name="Moya-Beltran A."/>
            <person name="Beard S."/>
            <person name="Rojas-Villalobos C."/>
            <person name="Issotta F."/>
            <person name="Gallardo Y."/>
            <person name="Ulloa R."/>
            <person name="Giaveno A."/>
            <person name="Degli Esposti M."/>
            <person name="Johnson D.B."/>
            <person name="Quatrini R."/>
        </authorList>
    </citation>
    <scope>NUCLEOTIDE SEQUENCE [LARGE SCALE GENOMIC DNA]</scope>
    <source>
        <strain evidence="1 2">GG1-14</strain>
    </source>
</reference>
<evidence type="ECO:0000313" key="2">
    <source>
        <dbReference type="Proteomes" id="UP001195965"/>
    </source>
</evidence>
<dbReference type="Proteomes" id="UP001195965">
    <property type="component" value="Chromosome"/>
</dbReference>
<accession>A0ACD5HFY0</accession>
<sequence>MPSYMQAACRVVIRLVLCLLPLIFFSTYSIAQTSPTASQQQASGAKHPHHMLQLLDQGLRLAGSSVGREETVHAWAMKLRQALLLNDFGQANTLLQQTLSHSRFHAGQFQPFSALLWAAAKPGDGTLGSHLDAWVRAAPDNALPYMLRSVYHYQKGWRIRGTRFTDDVLAQHLQAFHQQLQLAAADANQALRLAPENPYANYLPLLMSSGNGMSPDMQRAFAQAQTRFPHYYAVYRQMLNQLAPKWGGSVAKMYAFVDRYVAPSPANSELRLLYVQLFANLLNHAELHCTAPDGKTSEACVEEQMGNLIHAKLLQQVDGALQIYPRVQDKTGYSLLLGRILKNIADQGGTVAEHDADQFIQRAAASMGSNTQLSANHTSRNNFVMDRLTGDIWYRQSHYHNAEKLYRRAIADLQHTDFQNPGQMQSQRARLFLRLANLYYQQHEYHNSAIYQIAAAYMRGGSGKTGYNPTFCGVLYHLGLYSQGISACQVQVHDGAGDDALYWLARAHEALHQIPRAQALYRQLADSESSYRAYAAIQLSVMHAEHHHLQKMLDTLNAYPWLYHQSTDSSRFDIAAAYNNRCYAELHLGHLHAALADCQASLRYGNLPDAYAKEQEILKRLHMQGNTVSAHGISWGWVYAFLDAFLIYLVIQAISLALSYRLVKWAILRSQAYREQGSSSRVFARIRRWYFIYFIISNSLVFIVPVFAHITHGLSFPASIHWLLHVPMLASLICILALLLVLHRILRQEKLVKNFRDSLILFLLGGFSFLIIEFGLMLSIILILLDAGLLSMLDPT</sequence>
<organism evidence="1 2">
    <name type="scientific">Acidithiobacillus montserratensis</name>
    <dbReference type="NCBI Taxonomy" id="2729135"/>
    <lineage>
        <taxon>Bacteria</taxon>
        <taxon>Pseudomonadati</taxon>
        <taxon>Pseudomonadota</taxon>
        <taxon>Acidithiobacillia</taxon>
        <taxon>Acidithiobacillales</taxon>
        <taxon>Acidithiobacillaceae</taxon>
        <taxon>Acidithiobacillus</taxon>
    </lineage>
</organism>